<evidence type="ECO:0000256" key="1">
    <source>
        <dbReference type="SAM" id="MobiDB-lite"/>
    </source>
</evidence>
<dbReference type="EMBL" id="JAINDJ010000004">
    <property type="protein sequence ID" value="KAG9449579.1"/>
    <property type="molecule type" value="Genomic_DNA"/>
</dbReference>
<keyword evidence="3" id="KW-1185">Reference proteome</keyword>
<evidence type="ECO:0000313" key="2">
    <source>
        <dbReference type="EMBL" id="KAG9449579.1"/>
    </source>
</evidence>
<gene>
    <name evidence="2" type="ORF">H6P81_009544</name>
</gene>
<feature type="region of interest" description="Disordered" evidence="1">
    <location>
        <begin position="174"/>
        <end position="281"/>
    </location>
</feature>
<sequence>MSPLSSMELRRRDDAGLNHLHDGIPPSACIARSRRFSASNLTSYREEARSFRYSANISSTASSPGYTPKDLIDPATYSFTAALRALQARSGKGWDYLYSCRSLVPDGSALNSKWNEAEKYICNPLSGEVPMECLSAKTLSGRSFRASTQSTKSAPLVFSHARLVQMRPNLTFEEGELLSPTSEEEEAGVAIDRGKGMSRTRDVGIQSTLSERSWSSSNSSPGWTPPIKDSSITSCNSGGSPSVNDQKTKGAMTLQEKGEEDDEASKPEEREQKQDNDAELDNHARECGFRGCLSWTSCLKSKRKKTVHKLNQKDG</sequence>
<feature type="compositionally biased region" description="Polar residues" evidence="1">
    <location>
        <begin position="230"/>
        <end position="245"/>
    </location>
</feature>
<name>A0AAV7ELS9_ARIFI</name>
<proteinExistence type="predicted"/>
<protein>
    <submittedName>
        <fullName evidence="2">Uncharacterized protein</fullName>
    </submittedName>
</protein>
<reference evidence="2 3" key="1">
    <citation type="submission" date="2021-07" db="EMBL/GenBank/DDBJ databases">
        <title>The Aristolochia fimbriata genome: insights into angiosperm evolution, floral development and chemical biosynthesis.</title>
        <authorList>
            <person name="Jiao Y."/>
        </authorList>
    </citation>
    <scope>NUCLEOTIDE SEQUENCE [LARGE SCALE GENOMIC DNA]</scope>
    <source>
        <strain evidence="2">IBCAS-2021</strain>
        <tissue evidence="2">Leaf</tissue>
    </source>
</reference>
<feature type="compositionally biased region" description="Basic and acidic residues" evidence="1">
    <location>
        <begin position="264"/>
        <end position="281"/>
    </location>
</feature>
<evidence type="ECO:0000313" key="3">
    <source>
        <dbReference type="Proteomes" id="UP000825729"/>
    </source>
</evidence>
<dbReference type="PANTHER" id="PTHR36748">
    <property type="entry name" value="MENTAL RETARDATION GTPASE ACTIVATING PROTEIN"/>
    <property type="match status" value="1"/>
</dbReference>
<comment type="caution">
    <text evidence="2">The sequence shown here is derived from an EMBL/GenBank/DDBJ whole genome shotgun (WGS) entry which is preliminary data.</text>
</comment>
<organism evidence="2 3">
    <name type="scientific">Aristolochia fimbriata</name>
    <name type="common">White veined hardy Dutchman's pipe vine</name>
    <dbReference type="NCBI Taxonomy" id="158543"/>
    <lineage>
        <taxon>Eukaryota</taxon>
        <taxon>Viridiplantae</taxon>
        <taxon>Streptophyta</taxon>
        <taxon>Embryophyta</taxon>
        <taxon>Tracheophyta</taxon>
        <taxon>Spermatophyta</taxon>
        <taxon>Magnoliopsida</taxon>
        <taxon>Magnoliidae</taxon>
        <taxon>Piperales</taxon>
        <taxon>Aristolochiaceae</taxon>
        <taxon>Aristolochia</taxon>
    </lineage>
</organism>
<dbReference type="PANTHER" id="PTHR36748:SF3">
    <property type="entry name" value="MENTAL RETARDATION GTPASE ACTIVATING PROTEIN"/>
    <property type="match status" value="1"/>
</dbReference>
<dbReference type="Proteomes" id="UP000825729">
    <property type="component" value="Unassembled WGS sequence"/>
</dbReference>
<dbReference type="AlphaFoldDB" id="A0AAV7ELS9"/>
<feature type="compositionally biased region" description="Low complexity" evidence="1">
    <location>
        <begin position="207"/>
        <end position="220"/>
    </location>
</feature>
<accession>A0AAV7ELS9</accession>
<feature type="compositionally biased region" description="Basic and acidic residues" evidence="1">
    <location>
        <begin position="192"/>
        <end position="202"/>
    </location>
</feature>